<proteinExistence type="inferred from homology"/>
<comment type="similarity">
    <text evidence="1">Belongs to the glycosyl hydrolase 10 (cellulase F) family.</text>
</comment>
<feature type="region of interest" description="Disordered" evidence="5">
    <location>
        <begin position="28"/>
        <end position="69"/>
    </location>
</feature>
<keyword evidence="8" id="KW-1185">Reference proteome</keyword>
<dbReference type="Gene3D" id="3.20.20.80">
    <property type="entry name" value="Glycosidases"/>
    <property type="match status" value="1"/>
</dbReference>
<comment type="caution">
    <text evidence="7">The sequence shown here is derived from an EMBL/GenBank/DDBJ whole genome shotgun (WGS) entry which is preliminary data.</text>
</comment>
<protein>
    <recommendedName>
        <fullName evidence="6">GH10 domain-containing protein</fullName>
    </recommendedName>
</protein>
<evidence type="ECO:0000256" key="3">
    <source>
        <dbReference type="ARBA" id="ARBA00023277"/>
    </source>
</evidence>
<sequence>MASSIPEQLGAVTLSVRAKFADKLALDEDGTSLTDPECHSLDSSQVGGREGDLPCSGSTPEEDDLEDEDTTTIVFGYEDPERNLLKNWSFEEPISDEDWRIENASASRSQDSHTGDWSLYVHSRSPPESKNWPDDVSASPHRMAPIWGRLQNTRRTYGRFRFDRVDRALERLHSKGFVQWDVCNEHLHNHFFEERTGKYDILQRICKLAHQIDPECHLYLNDYQLVRTGDLTSVLSHKYKFVTNCEVFMLLSFKPNEAGKTFISLLKRWRTNKTIKPAEHQNRDTFRAFHGQYELEVVRKGSRVWGQSFRVQKGKTLDLDIDIELTNPCEVRGGGGRVSQEQREAEKPSSQNDDVTRTCAQQVVTPEGPPSVLDESPM</sequence>
<keyword evidence="4" id="KW-0624">Polysaccharide degradation</keyword>
<evidence type="ECO:0000256" key="5">
    <source>
        <dbReference type="SAM" id="MobiDB-lite"/>
    </source>
</evidence>
<gene>
    <name evidence="7" type="ORF">LSH36_1097g00064</name>
</gene>
<dbReference type="InterPro" id="IPR044846">
    <property type="entry name" value="GH10"/>
</dbReference>
<dbReference type="GO" id="GO:0031176">
    <property type="term" value="F:endo-1,4-beta-xylanase activity"/>
    <property type="evidence" value="ECO:0007669"/>
    <property type="project" value="UniProtKB-ARBA"/>
</dbReference>
<accession>A0AAD9IWN7</accession>
<dbReference type="SUPFAM" id="SSF51445">
    <property type="entry name" value="(Trans)glycosidases"/>
    <property type="match status" value="1"/>
</dbReference>
<keyword evidence="2" id="KW-0378">Hydrolase</keyword>
<evidence type="ECO:0000256" key="1">
    <source>
        <dbReference type="ARBA" id="ARBA00007495"/>
    </source>
</evidence>
<dbReference type="InterPro" id="IPR017853">
    <property type="entry name" value="GH"/>
</dbReference>
<dbReference type="AlphaFoldDB" id="A0AAD9IWN7"/>
<dbReference type="GO" id="GO:0000272">
    <property type="term" value="P:polysaccharide catabolic process"/>
    <property type="evidence" value="ECO:0007669"/>
    <property type="project" value="UniProtKB-KW"/>
</dbReference>
<dbReference type="Pfam" id="PF00331">
    <property type="entry name" value="Glyco_hydro_10"/>
    <property type="match status" value="1"/>
</dbReference>
<evidence type="ECO:0000313" key="7">
    <source>
        <dbReference type="EMBL" id="KAK2141440.1"/>
    </source>
</evidence>
<evidence type="ECO:0000259" key="6">
    <source>
        <dbReference type="Pfam" id="PF00331"/>
    </source>
</evidence>
<evidence type="ECO:0000256" key="2">
    <source>
        <dbReference type="ARBA" id="ARBA00022801"/>
    </source>
</evidence>
<feature type="compositionally biased region" description="Polar residues" evidence="5">
    <location>
        <begin position="348"/>
        <end position="364"/>
    </location>
</feature>
<feature type="domain" description="GH10" evidence="6">
    <location>
        <begin position="175"/>
        <end position="228"/>
    </location>
</feature>
<dbReference type="Proteomes" id="UP001208570">
    <property type="component" value="Unassembled WGS sequence"/>
</dbReference>
<feature type="region of interest" description="Disordered" evidence="5">
    <location>
        <begin position="332"/>
        <end position="378"/>
    </location>
</feature>
<dbReference type="InterPro" id="IPR001000">
    <property type="entry name" value="GH10_dom"/>
</dbReference>
<feature type="compositionally biased region" description="Acidic residues" evidence="5">
    <location>
        <begin position="60"/>
        <end position="69"/>
    </location>
</feature>
<evidence type="ECO:0000313" key="8">
    <source>
        <dbReference type="Proteomes" id="UP001208570"/>
    </source>
</evidence>
<organism evidence="7 8">
    <name type="scientific">Paralvinella palmiformis</name>
    <dbReference type="NCBI Taxonomy" id="53620"/>
    <lineage>
        <taxon>Eukaryota</taxon>
        <taxon>Metazoa</taxon>
        <taxon>Spiralia</taxon>
        <taxon>Lophotrochozoa</taxon>
        <taxon>Annelida</taxon>
        <taxon>Polychaeta</taxon>
        <taxon>Sedentaria</taxon>
        <taxon>Canalipalpata</taxon>
        <taxon>Terebellida</taxon>
        <taxon>Terebelliformia</taxon>
        <taxon>Alvinellidae</taxon>
        <taxon>Paralvinella</taxon>
    </lineage>
</organism>
<dbReference type="EMBL" id="JAODUP010001097">
    <property type="protein sequence ID" value="KAK2141440.1"/>
    <property type="molecule type" value="Genomic_DNA"/>
</dbReference>
<dbReference type="PANTHER" id="PTHR31490">
    <property type="entry name" value="GLYCOSYL HYDROLASE"/>
    <property type="match status" value="1"/>
</dbReference>
<name>A0AAD9IWN7_9ANNE</name>
<keyword evidence="3" id="KW-0119">Carbohydrate metabolism</keyword>
<reference evidence="7" key="1">
    <citation type="journal article" date="2023" name="Mol. Biol. Evol.">
        <title>Third-Generation Sequencing Reveals the Adaptive Role of the Epigenome in Three Deep-Sea Polychaetes.</title>
        <authorList>
            <person name="Perez M."/>
            <person name="Aroh O."/>
            <person name="Sun Y."/>
            <person name="Lan Y."/>
            <person name="Juniper S.K."/>
            <person name="Young C.R."/>
            <person name="Angers B."/>
            <person name="Qian P.Y."/>
        </authorList>
    </citation>
    <scope>NUCLEOTIDE SEQUENCE</scope>
    <source>
        <strain evidence="7">P08H-3</strain>
    </source>
</reference>
<dbReference type="PANTHER" id="PTHR31490:SF1">
    <property type="entry name" value="ENDO-1,4-BETA-XYLANASE 1"/>
    <property type="match status" value="1"/>
</dbReference>
<evidence type="ECO:0000256" key="4">
    <source>
        <dbReference type="ARBA" id="ARBA00023326"/>
    </source>
</evidence>